<reference evidence="1 2" key="1">
    <citation type="submission" date="2018-10" db="EMBL/GenBank/DDBJ databases">
        <title>Sequencing the genomes of 1000 actinobacteria strains.</title>
        <authorList>
            <person name="Klenk H.-P."/>
        </authorList>
    </citation>
    <scope>NUCLEOTIDE SEQUENCE [LARGE SCALE GENOMIC DNA]</scope>
    <source>
        <strain evidence="1 2">DSM 43911</strain>
    </source>
</reference>
<dbReference type="RefSeq" id="WP_121217165.1">
    <property type="nucleotide sequence ID" value="NZ_JBIUBA010000046.1"/>
</dbReference>
<proteinExistence type="predicted"/>
<dbReference type="Proteomes" id="UP000272729">
    <property type="component" value="Unassembled WGS sequence"/>
</dbReference>
<evidence type="ECO:0000313" key="1">
    <source>
        <dbReference type="EMBL" id="RKT67108.1"/>
    </source>
</evidence>
<accession>A0A495X6I5</accession>
<comment type="caution">
    <text evidence="1">The sequence shown here is derived from an EMBL/GenBank/DDBJ whole genome shotgun (WGS) entry which is preliminary data.</text>
</comment>
<protein>
    <submittedName>
        <fullName evidence="1">Uncharacterized protein</fullName>
    </submittedName>
</protein>
<sequence length="131" mass="13176">MANLTGLLAAPGPFAVLPSAARTASPDTYEFDASRARANGLHLIIDVTAITATPSVTVTVQGVDRVSGKTYTILQSAAITATGTTVLKIGPGLTAAANLVANDLLPPVFRIVAAHGDADSATYSIAGQLCA</sequence>
<dbReference type="OrthoDB" id="5193752at2"/>
<dbReference type="EMBL" id="RBXR01000001">
    <property type="protein sequence ID" value="RKT67108.1"/>
    <property type="molecule type" value="Genomic_DNA"/>
</dbReference>
<dbReference type="AlphaFoldDB" id="A0A495X6I5"/>
<gene>
    <name evidence="1" type="ORF">DFJ66_0276</name>
</gene>
<keyword evidence="2" id="KW-1185">Reference proteome</keyword>
<evidence type="ECO:0000313" key="2">
    <source>
        <dbReference type="Proteomes" id="UP000272729"/>
    </source>
</evidence>
<name>A0A495X6I5_9PSEU</name>
<organism evidence="1 2">
    <name type="scientific">Saccharothrix variisporea</name>
    <dbReference type="NCBI Taxonomy" id="543527"/>
    <lineage>
        <taxon>Bacteria</taxon>
        <taxon>Bacillati</taxon>
        <taxon>Actinomycetota</taxon>
        <taxon>Actinomycetes</taxon>
        <taxon>Pseudonocardiales</taxon>
        <taxon>Pseudonocardiaceae</taxon>
        <taxon>Saccharothrix</taxon>
    </lineage>
</organism>